<keyword evidence="3" id="KW-0132">Cell division</keyword>
<dbReference type="EMBL" id="CAEZVJ010000005">
    <property type="protein sequence ID" value="CAB4621574.1"/>
    <property type="molecule type" value="Genomic_DNA"/>
</dbReference>
<keyword evidence="4 9" id="KW-0812">Transmembrane</keyword>
<proteinExistence type="predicted"/>
<evidence type="ECO:0000256" key="4">
    <source>
        <dbReference type="ARBA" id="ARBA00022692"/>
    </source>
</evidence>
<accession>A0A6J6ID67</accession>
<dbReference type="PANTHER" id="PTHR37820">
    <property type="entry name" value="CELL DIVISION PROTEIN DIVIB"/>
    <property type="match status" value="1"/>
</dbReference>
<keyword evidence="6 9" id="KW-0472">Membrane</keyword>
<dbReference type="Gene3D" id="3.10.20.310">
    <property type="entry name" value="membrane protein fhac"/>
    <property type="match status" value="1"/>
</dbReference>
<dbReference type="GO" id="GO:0005886">
    <property type="term" value="C:plasma membrane"/>
    <property type="evidence" value="ECO:0007669"/>
    <property type="project" value="TreeGrafter"/>
</dbReference>
<dbReference type="AlphaFoldDB" id="A0A6J6ID67"/>
<keyword evidence="5 9" id="KW-1133">Transmembrane helix</keyword>
<dbReference type="PROSITE" id="PS51779">
    <property type="entry name" value="POTRA"/>
    <property type="match status" value="1"/>
</dbReference>
<organism evidence="11">
    <name type="scientific">freshwater metagenome</name>
    <dbReference type="NCBI Taxonomy" id="449393"/>
    <lineage>
        <taxon>unclassified sequences</taxon>
        <taxon>metagenomes</taxon>
        <taxon>ecological metagenomes</taxon>
    </lineage>
</organism>
<evidence type="ECO:0000256" key="1">
    <source>
        <dbReference type="ARBA" id="ARBA00004370"/>
    </source>
</evidence>
<name>A0A6J6ID67_9ZZZZ</name>
<gene>
    <name evidence="11" type="ORF">UFOPK1961_00095</name>
    <name evidence="12" type="ORF">UFOPK3364_00054</name>
</gene>
<feature type="domain" description="POTRA" evidence="10">
    <location>
        <begin position="76"/>
        <end position="144"/>
    </location>
</feature>
<feature type="transmembrane region" description="Helical" evidence="9">
    <location>
        <begin position="52"/>
        <end position="76"/>
    </location>
</feature>
<comment type="subcellular location">
    <subcellularLocation>
        <location evidence="1">Membrane</location>
    </subcellularLocation>
</comment>
<evidence type="ECO:0000256" key="9">
    <source>
        <dbReference type="SAM" id="Phobius"/>
    </source>
</evidence>
<dbReference type="GO" id="GO:0051301">
    <property type="term" value="P:cell division"/>
    <property type="evidence" value="ECO:0007669"/>
    <property type="project" value="UniProtKB-KW"/>
</dbReference>
<feature type="compositionally biased region" description="Basic and acidic residues" evidence="8">
    <location>
        <begin position="33"/>
        <end position="42"/>
    </location>
</feature>
<dbReference type="InterPro" id="IPR050487">
    <property type="entry name" value="FtsQ_DivIB"/>
</dbReference>
<keyword evidence="2" id="KW-1003">Cell membrane</keyword>
<dbReference type="Pfam" id="PF08478">
    <property type="entry name" value="POTRA_1"/>
    <property type="match status" value="1"/>
</dbReference>
<evidence type="ECO:0000256" key="7">
    <source>
        <dbReference type="ARBA" id="ARBA00023306"/>
    </source>
</evidence>
<evidence type="ECO:0000313" key="11">
    <source>
        <dbReference type="EMBL" id="CAB4621574.1"/>
    </source>
</evidence>
<dbReference type="EMBL" id="CAFBLO010000002">
    <property type="protein sequence ID" value="CAB4857423.1"/>
    <property type="molecule type" value="Genomic_DNA"/>
</dbReference>
<dbReference type="PANTHER" id="PTHR37820:SF1">
    <property type="entry name" value="CELL DIVISION PROTEIN FTSQ"/>
    <property type="match status" value="1"/>
</dbReference>
<evidence type="ECO:0000259" key="10">
    <source>
        <dbReference type="PROSITE" id="PS51779"/>
    </source>
</evidence>
<dbReference type="InterPro" id="IPR013685">
    <property type="entry name" value="POTRA_FtsQ_type"/>
</dbReference>
<evidence type="ECO:0000256" key="3">
    <source>
        <dbReference type="ARBA" id="ARBA00022618"/>
    </source>
</evidence>
<evidence type="ECO:0000256" key="6">
    <source>
        <dbReference type="ARBA" id="ARBA00023136"/>
    </source>
</evidence>
<sequence>MKRPDLPGAIGTTRSVRGPSRLRPVAEPASRFAPRDSDERRFTAGRRRRRRAWLTGGGALVAVALVVTGIVMSPLLTLTDIVVKGRDSVPERIIIGAASDQVGDPLVALNFDAIHKRLSSVARIQSFTTEIQPPHTLVIRVVERQAIGFMAVESDWEVIDAAGVVIDTVSVTPAGIPELLGESTTDIAFSAMAETLVSLPSSVRAKVASISAQTRDSVRFTLRGVGHEIVWGSPDNSAVKIVVMDRALRVADRSNGVFEIDVSAPDNIVLQPLRQITTRRPR</sequence>
<protein>
    <submittedName>
        <fullName evidence="11">Unannotated protein</fullName>
    </submittedName>
</protein>
<evidence type="ECO:0000256" key="8">
    <source>
        <dbReference type="SAM" id="MobiDB-lite"/>
    </source>
</evidence>
<evidence type="ECO:0000256" key="5">
    <source>
        <dbReference type="ARBA" id="ARBA00022989"/>
    </source>
</evidence>
<feature type="region of interest" description="Disordered" evidence="8">
    <location>
        <begin position="1"/>
        <end position="47"/>
    </location>
</feature>
<evidence type="ECO:0000313" key="12">
    <source>
        <dbReference type="EMBL" id="CAB4857423.1"/>
    </source>
</evidence>
<dbReference type="InterPro" id="IPR034746">
    <property type="entry name" value="POTRA"/>
</dbReference>
<reference evidence="11" key="1">
    <citation type="submission" date="2020-05" db="EMBL/GenBank/DDBJ databases">
        <authorList>
            <person name="Chiriac C."/>
            <person name="Salcher M."/>
            <person name="Ghai R."/>
            <person name="Kavagutti S V."/>
        </authorList>
    </citation>
    <scope>NUCLEOTIDE SEQUENCE</scope>
</reference>
<keyword evidence="7" id="KW-0131">Cell cycle</keyword>
<evidence type="ECO:0000256" key="2">
    <source>
        <dbReference type="ARBA" id="ARBA00022475"/>
    </source>
</evidence>